<accession>A0A4Y2R586</accession>
<keyword evidence="2" id="KW-1185">Reference proteome</keyword>
<gene>
    <name evidence="1" type="ORF">AVEN_144088_1</name>
</gene>
<dbReference type="EMBL" id="BGPR01015841">
    <property type="protein sequence ID" value="GBN70828.1"/>
    <property type="molecule type" value="Genomic_DNA"/>
</dbReference>
<name>A0A4Y2R586_ARAVE</name>
<sequence length="142" mass="16391">MRLYRGLKITITDQQSSHRHTNMFTFQKVSSFQRAALLHTTATFQVSGYNILPAVDRRVLSWAHTQSPDITPSDFTSGYVSTMYNERINDINHLNKKRTAIRHQTSLPMGRTDYRLDVWGTNGAHVEFAEQVCKPGVFLFIW</sequence>
<comment type="caution">
    <text evidence="1">The sequence shown here is derived from an EMBL/GenBank/DDBJ whole genome shotgun (WGS) entry which is preliminary data.</text>
</comment>
<organism evidence="1 2">
    <name type="scientific">Araneus ventricosus</name>
    <name type="common">Orbweaver spider</name>
    <name type="synonym">Epeira ventricosa</name>
    <dbReference type="NCBI Taxonomy" id="182803"/>
    <lineage>
        <taxon>Eukaryota</taxon>
        <taxon>Metazoa</taxon>
        <taxon>Ecdysozoa</taxon>
        <taxon>Arthropoda</taxon>
        <taxon>Chelicerata</taxon>
        <taxon>Arachnida</taxon>
        <taxon>Araneae</taxon>
        <taxon>Araneomorphae</taxon>
        <taxon>Entelegynae</taxon>
        <taxon>Araneoidea</taxon>
        <taxon>Araneidae</taxon>
        <taxon>Araneus</taxon>
    </lineage>
</organism>
<dbReference type="Proteomes" id="UP000499080">
    <property type="component" value="Unassembled WGS sequence"/>
</dbReference>
<evidence type="ECO:0000313" key="2">
    <source>
        <dbReference type="Proteomes" id="UP000499080"/>
    </source>
</evidence>
<proteinExistence type="predicted"/>
<reference evidence="1 2" key="1">
    <citation type="journal article" date="2019" name="Sci. Rep.">
        <title>Orb-weaving spider Araneus ventricosus genome elucidates the spidroin gene catalogue.</title>
        <authorList>
            <person name="Kono N."/>
            <person name="Nakamura H."/>
            <person name="Ohtoshi R."/>
            <person name="Moran D.A.P."/>
            <person name="Shinohara A."/>
            <person name="Yoshida Y."/>
            <person name="Fujiwara M."/>
            <person name="Mori M."/>
            <person name="Tomita M."/>
            <person name="Arakawa K."/>
        </authorList>
    </citation>
    <scope>NUCLEOTIDE SEQUENCE [LARGE SCALE GENOMIC DNA]</scope>
</reference>
<evidence type="ECO:0000313" key="1">
    <source>
        <dbReference type="EMBL" id="GBN70828.1"/>
    </source>
</evidence>
<protein>
    <submittedName>
        <fullName evidence="1">Uncharacterized protein</fullName>
    </submittedName>
</protein>
<dbReference type="AlphaFoldDB" id="A0A4Y2R586"/>